<gene>
    <name evidence="2" type="ORF">AKJ09_11499</name>
</gene>
<name>A0A0K1QGE0_9BACT</name>
<protein>
    <submittedName>
        <fullName evidence="2">TRAP-type C4-dicarboxylate transport system, periplasmic component</fullName>
    </submittedName>
</protein>
<dbReference type="KEGG" id="llu:AKJ09_11499"/>
<dbReference type="InterPro" id="IPR018389">
    <property type="entry name" value="DctP_fam"/>
</dbReference>
<evidence type="ECO:0000313" key="3">
    <source>
        <dbReference type="Proteomes" id="UP000064967"/>
    </source>
</evidence>
<keyword evidence="1" id="KW-0732">Signal</keyword>
<dbReference type="EMBL" id="CP012333">
    <property type="protein sequence ID" value="AKV04836.1"/>
    <property type="molecule type" value="Genomic_DNA"/>
</dbReference>
<dbReference type="InterPro" id="IPR038404">
    <property type="entry name" value="TRAP_DctP_sf"/>
</dbReference>
<keyword evidence="3" id="KW-1185">Reference proteome</keyword>
<evidence type="ECO:0000313" key="2">
    <source>
        <dbReference type="EMBL" id="AKV04836.1"/>
    </source>
</evidence>
<dbReference type="Gene3D" id="3.40.190.170">
    <property type="entry name" value="Bacterial extracellular solute-binding protein, family 7"/>
    <property type="match status" value="1"/>
</dbReference>
<dbReference type="PANTHER" id="PTHR33376:SF5">
    <property type="entry name" value="EXTRACYTOPLASMIC SOLUTE RECEPTOR PROTEIN"/>
    <property type="match status" value="1"/>
</dbReference>
<evidence type="ECO:0000256" key="1">
    <source>
        <dbReference type="ARBA" id="ARBA00022729"/>
    </source>
</evidence>
<dbReference type="Pfam" id="PF03480">
    <property type="entry name" value="DctP"/>
    <property type="match status" value="1"/>
</dbReference>
<reference evidence="2 3" key="1">
    <citation type="submission" date="2015-08" db="EMBL/GenBank/DDBJ databases">
        <authorList>
            <person name="Babu N.S."/>
            <person name="Beckwith C.J."/>
            <person name="Beseler K.G."/>
            <person name="Brison A."/>
            <person name="Carone J.V."/>
            <person name="Caskin T.P."/>
            <person name="Diamond M."/>
            <person name="Durham M.E."/>
            <person name="Foxe J.M."/>
            <person name="Go M."/>
            <person name="Henderson B.A."/>
            <person name="Jones I.B."/>
            <person name="McGettigan J.A."/>
            <person name="Micheletti S.J."/>
            <person name="Nasrallah M.E."/>
            <person name="Ortiz D."/>
            <person name="Piller C.R."/>
            <person name="Privatt S.R."/>
            <person name="Schneider S.L."/>
            <person name="Sharp S."/>
            <person name="Smith T.C."/>
            <person name="Stanton J.D."/>
            <person name="Ullery H.E."/>
            <person name="Wilson R.J."/>
            <person name="Serrano M.G."/>
            <person name="Buck G."/>
            <person name="Lee V."/>
            <person name="Wang Y."/>
            <person name="Carvalho R."/>
            <person name="Voegtly L."/>
            <person name="Shi R."/>
            <person name="Duckworth R."/>
            <person name="Johnson A."/>
            <person name="Loviza R."/>
            <person name="Walstead R."/>
            <person name="Shah Z."/>
            <person name="Kiflezghi M."/>
            <person name="Wade K."/>
            <person name="Ball S.L."/>
            <person name="Bradley K.W."/>
            <person name="Asai D.J."/>
            <person name="Bowman C.A."/>
            <person name="Russell D.A."/>
            <person name="Pope W.H."/>
            <person name="Jacobs-Sera D."/>
            <person name="Hendrix R.W."/>
            <person name="Hatfull G.F."/>
        </authorList>
    </citation>
    <scope>NUCLEOTIDE SEQUENCE [LARGE SCALE GENOMIC DNA]</scope>
    <source>
        <strain evidence="2 3">DSM 27648</strain>
    </source>
</reference>
<dbReference type="GO" id="GO:0055085">
    <property type="term" value="P:transmembrane transport"/>
    <property type="evidence" value="ECO:0007669"/>
    <property type="project" value="InterPro"/>
</dbReference>
<accession>A0A0K1QGE0</accession>
<dbReference type="STRING" id="1391654.AKJ09_11499"/>
<dbReference type="NCBIfam" id="NF037995">
    <property type="entry name" value="TRAP_S1"/>
    <property type="match status" value="1"/>
</dbReference>
<organism evidence="2 3">
    <name type="scientific">Labilithrix luteola</name>
    <dbReference type="NCBI Taxonomy" id="1391654"/>
    <lineage>
        <taxon>Bacteria</taxon>
        <taxon>Pseudomonadati</taxon>
        <taxon>Myxococcota</taxon>
        <taxon>Polyangia</taxon>
        <taxon>Polyangiales</taxon>
        <taxon>Labilitrichaceae</taxon>
        <taxon>Labilithrix</taxon>
    </lineage>
</organism>
<dbReference type="PANTHER" id="PTHR33376">
    <property type="match status" value="1"/>
</dbReference>
<dbReference type="Proteomes" id="UP000064967">
    <property type="component" value="Chromosome"/>
</dbReference>
<sequence length="324" mass="34617">MLAATFGATRSASAAEEIKLGTLAPADSAWGKVFKAWGKAVEDESQGAVKLTWFYNGTAGDEITMVANTRSGQIDGGAFTATGLSQIYPHIIALQLPGLFPNWEKLDAVREKTRARFDKGFEDQGFHILGTGDVGIAHIMSRGAPIRSPDDLKKHHPFYITGDSIGQKFLETVGVASPRALAVPAILPAISSRAEGAIDVINAPSIAAEQLQWAAHVDHINTMPAGIGIGALVINKARFDKLPADAKAVIERTGKNTGKVLTDRIRKIDQQAYERLKGSKTVVELNDAEKAAWNAVFTKVRNALKAEGKINADVFNEVVSAAGH</sequence>
<proteinExistence type="predicted"/>
<dbReference type="AlphaFoldDB" id="A0A0K1QGE0"/>